<dbReference type="InterPro" id="IPR013120">
    <property type="entry name" value="FAR_NAD-bd"/>
</dbReference>
<gene>
    <name evidence="20" type="ORF">PNAL_LOCUS8537</name>
</gene>
<evidence type="ECO:0000256" key="2">
    <source>
        <dbReference type="ARBA" id="ARBA00022553"/>
    </source>
</evidence>
<evidence type="ECO:0000259" key="16">
    <source>
        <dbReference type="PROSITE" id="PS50048"/>
    </source>
</evidence>
<feature type="region of interest" description="N-terminal hotdog fold" evidence="14">
    <location>
        <begin position="1745"/>
        <end position="1878"/>
    </location>
</feature>
<evidence type="ECO:0000256" key="3">
    <source>
        <dbReference type="ARBA" id="ARBA00022598"/>
    </source>
</evidence>
<dbReference type="SUPFAM" id="SSF56801">
    <property type="entry name" value="Acetyl-CoA synthetase-like"/>
    <property type="match status" value="1"/>
</dbReference>
<feature type="compositionally biased region" description="Low complexity" evidence="15">
    <location>
        <begin position="3313"/>
        <end position="3323"/>
    </location>
</feature>
<dbReference type="CDD" id="cd05930">
    <property type="entry name" value="A_NRPS"/>
    <property type="match status" value="1"/>
</dbReference>
<dbReference type="InterPro" id="IPR007219">
    <property type="entry name" value="XnlR_reg_dom"/>
</dbReference>
<dbReference type="InterPro" id="IPR023213">
    <property type="entry name" value="CAT-like_dom_sf"/>
</dbReference>
<dbReference type="SUPFAM" id="SSF53335">
    <property type="entry name" value="S-adenosyl-L-methionine-dependent methyltransferases"/>
    <property type="match status" value="1"/>
</dbReference>
<dbReference type="InterPro" id="IPR016036">
    <property type="entry name" value="Malonyl_transacylase_ACP-bd"/>
</dbReference>
<dbReference type="InterPro" id="IPR042104">
    <property type="entry name" value="PKS_dehydratase_sf"/>
</dbReference>
<dbReference type="InterPro" id="IPR042099">
    <property type="entry name" value="ANL_N_sf"/>
</dbReference>
<feature type="compositionally biased region" description="Polar residues" evidence="15">
    <location>
        <begin position="3297"/>
        <end position="3312"/>
    </location>
</feature>
<dbReference type="PROSITE" id="PS52004">
    <property type="entry name" value="KS3_2"/>
    <property type="match status" value="1"/>
</dbReference>
<evidence type="ECO:0000256" key="10">
    <source>
        <dbReference type="ARBA" id="ARBA00023163"/>
    </source>
</evidence>
<dbReference type="InterPro" id="IPR020807">
    <property type="entry name" value="PKS_DH"/>
</dbReference>
<accession>A0A9W4N2L6</accession>
<feature type="domain" description="Zn(2)-C6 fungal-type" evidence="16">
    <location>
        <begin position="25"/>
        <end position="56"/>
    </location>
</feature>
<dbReference type="GO" id="GO:0008168">
    <property type="term" value="F:methyltransferase activity"/>
    <property type="evidence" value="ECO:0007669"/>
    <property type="project" value="UniProtKB-KW"/>
</dbReference>
<dbReference type="Pfam" id="PF08659">
    <property type="entry name" value="KR"/>
    <property type="match status" value="1"/>
</dbReference>
<dbReference type="PROSITE" id="PS50048">
    <property type="entry name" value="ZN2_CY6_FUNGAL_2"/>
    <property type="match status" value="1"/>
</dbReference>
<dbReference type="PANTHER" id="PTHR43775:SF20">
    <property type="entry name" value="HYBRID PKS-NRPS SYNTHETASE APDA"/>
    <property type="match status" value="1"/>
</dbReference>
<dbReference type="Gene3D" id="3.30.559.30">
    <property type="entry name" value="Nonribosomal peptide synthetase, condensation domain"/>
    <property type="match status" value="1"/>
</dbReference>
<keyword evidence="5" id="KW-0808">Transferase</keyword>
<dbReference type="SUPFAM" id="SSF47336">
    <property type="entry name" value="ACP-like"/>
    <property type="match status" value="2"/>
</dbReference>
<dbReference type="GO" id="GO:0009403">
    <property type="term" value="P:toxin biosynthetic process"/>
    <property type="evidence" value="ECO:0007669"/>
    <property type="project" value="UniProtKB-ARBA"/>
</dbReference>
<dbReference type="InterPro" id="IPR000873">
    <property type="entry name" value="AMP-dep_synth/lig_dom"/>
</dbReference>
<feature type="region of interest" description="Disordered" evidence="15">
    <location>
        <begin position="59"/>
        <end position="82"/>
    </location>
</feature>
<organism evidence="20 21">
    <name type="scientific">Penicillium nalgiovense</name>
    <dbReference type="NCBI Taxonomy" id="60175"/>
    <lineage>
        <taxon>Eukaryota</taxon>
        <taxon>Fungi</taxon>
        <taxon>Dikarya</taxon>
        <taxon>Ascomycota</taxon>
        <taxon>Pezizomycotina</taxon>
        <taxon>Eurotiomycetes</taxon>
        <taxon>Eurotiomycetidae</taxon>
        <taxon>Eurotiales</taxon>
        <taxon>Aspergillaceae</taxon>
        <taxon>Penicillium</taxon>
    </lineage>
</organism>
<dbReference type="GO" id="GO:1901336">
    <property type="term" value="P:lactone biosynthetic process"/>
    <property type="evidence" value="ECO:0007669"/>
    <property type="project" value="UniProtKB-ARBA"/>
</dbReference>
<dbReference type="PROSITE" id="PS52019">
    <property type="entry name" value="PKS_MFAS_DH"/>
    <property type="match status" value="1"/>
</dbReference>
<dbReference type="GO" id="GO:0008270">
    <property type="term" value="F:zinc ion binding"/>
    <property type="evidence" value="ECO:0007669"/>
    <property type="project" value="InterPro"/>
</dbReference>
<dbReference type="PROSITE" id="PS00606">
    <property type="entry name" value="KS3_1"/>
    <property type="match status" value="1"/>
</dbReference>
<dbReference type="Pfam" id="PF00698">
    <property type="entry name" value="Acyl_transf_1"/>
    <property type="match status" value="1"/>
</dbReference>
<dbReference type="SMART" id="SM00906">
    <property type="entry name" value="Fungal_trans"/>
    <property type="match status" value="1"/>
</dbReference>
<dbReference type="Pfam" id="PF02801">
    <property type="entry name" value="Ketoacyl-synt_C"/>
    <property type="match status" value="1"/>
</dbReference>
<dbReference type="NCBIfam" id="TIGR01733">
    <property type="entry name" value="AA-adenyl-dom"/>
    <property type="match status" value="1"/>
</dbReference>
<keyword evidence="1" id="KW-0596">Phosphopantetheine</keyword>
<dbReference type="InterPro" id="IPR049552">
    <property type="entry name" value="PKS_DH_N"/>
</dbReference>
<keyword evidence="6" id="KW-0479">Metal-binding</keyword>
<keyword evidence="4" id="KW-0489">Methyltransferase</keyword>
<dbReference type="Gene3D" id="3.40.366.10">
    <property type="entry name" value="Malonyl-Coenzyme A Acyl Carrier Protein, domain 2"/>
    <property type="match status" value="1"/>
</dbReference>
<dbReference type="InterPro" id="IPR036291">
    <property type="entry name" value="NAD(P)-bd_dom_sf"/>
</dbReference>
<dbReference type="InterPro" id="IPR016039">
    <property type="entry name" value="Thiolase-like"/>
</dbReference>
<evidence type="ECO:0000256" key="8">
    <source>
        <dbReference type="ARBA" id="ARBA00023015"/>
    </source>
</evidence>
<dbReference type="InterPro" id="IPR049551">
    <property type="entry name" value="PKS_DH_C"/>
</dbReference>
<evidence type="ECO:0000256" key="12">
    <source>
        <dbReference type="ARBA" id="ARBA00023268"/>
    </source>
</evidence>
<dbReference type="PROSITE" id="PS00463">
    <property type="entry name" value="ZN2_CY6_FUNGAL_1"/>
    <property type="match status" value="1"/>
</dbReference>
<keyword evidence="2" id="KW-0597">Phosphoprotein</keyword>
<dbReference type="InterPro" id="IPR045851">
    <property type="entry name" value="AMP-bd_C_sf"/>
</dbReference>
<dbReference type="InterPro" id="IPR057326">
    <property type="entry name" value="KR_dom"/>
</dbReference>
<evidence type="ECO:0000313" key="21">
    <source>
        <dbReference type="Proteomes" id="UP001153461"/>
    </source>
</evidence>
<evidence type="ECO:0000259" key="19">
    <source>
        <dbReference type="PROSITE" id="PS52019"/>
    </source>
</evidence>
<dbReference type="Pfam" id="PF00109">
    <property type="entry name" value="ketoacyl-synt"/>
    <property type="match status" value="1"/>
</dbReference>
<dbReference type="Pfam" id="PF14765">
    <property type="entry name" value="PS-DH"/>
    <property type="match status" value="1"/>
</dbReference>
<dbReference type="InterPro" id="IPR014043">
    <property type="entry name" value="Acyl_transferase_dom"/>
</dbReference>
<keyword evidence="9" id="KW-0238">DNA-binding</keyword>
<dbReference type="PROSITE" id="PS50075">
    <property type="entry name" value="CARRIER"/>
    <property type="match status" value="2"/>
</dbReference>
<keyword evidence="12" id="KW-0511">Multifunctional enzyme</keyword>
<dbReference type="InterPro" id="IPR001138">
    <property type="entry name" value="Zn2Cys6_DnaBD"/>
</dbReference>
<dbReference type="Gene3D" id="3.30.559.10">
    <property type="entry name" value="Chloramphenicol acetyltransferase-like domain"/>
    <property type="match status" value="1"/>
</dbReference>
<dbReference type="InterPro" id="IPR001242">
    <property type="entry name" value="Condensation_dom"/>
</dbReference>
<dbReference type="SMART" id="SM00066">
    <property type="entry name" value="GAL4"/>
    <property type="match status" value="1"/>
</dbReference>
<dbReference type="SUPFAM" id="SSF57701">
    <property type="entry name" value="Zn2/Cys6 DNA-binding domain"/>
    <property type="match status" value="1"/>
</dbReference>
<dbReference type="SUPFAM" id="SSF51735">
    <property type="entry name" value="NAD(P)-binding Rossmann-fold domains"/>
    <property type="match status" value="2"/>
</dbReference>
<feature type="region of interest" description="Disordered" evidence="15">
    <location>
        <begin position="1"/>
        <end position="21"/>
    </location>
</feature>
<dbReference type="InterPro" id="IPR014031">
    <property type="entry name" value="Ketoacyl_synth_C"/>
</dbReference>
<feature type="domain" description="Ketosynthase family 3 (KS3)" evidence="18">
    <location>
        <begin position="816"/>
        <end position="1249"/>
    </location>
</feature>
<protein>
    <recommendedName>
        <fullName evidence="22">Zn(2)-C6 fungal-type domain-containing protein</fullName>
    </recommendedName>
</protein>
<dbReference type="InterPro" id="IPR032821">
    <property type="entry name" value="PKS_assoc"/>
</dbReference>
<dbReference type="SUPFAM" id="SSF52151">
    <property type="entry name" value="FabD/lysophospholipase-like"/>
    <property type="match status" value="1"/>
</dbReference>
<dbReference type="SUPFAM" id="SSF55048">
    <property type="entry name" value="Probable ACP-binding domain of malonyl-CoA ACP transacylase"/>
    <property type="match status" value="1"/>
</dbReference>
<sequence>MDPSPADKPSPQPASINRRSKPQLSCNLCRRRKLRCDRKEPCSTCTARGLALSCAYPSNQAPAQRRRAPGPHETHKGRPQATVQDRLGQLEQIVVSLMQKTTSDGQDRPDQHPGASIPQDRPEDGSPEGTVNSEDFPAHSDGGNVWFSSSDAQYVGGTHWAAILDGIADLKEQLEREDHQNTEKPAMLHTFLLYGCKSASKEDILAALPDRPAVDRYISQYFNRLDLAPSCVHSGQFSREYERFWENPSQISVMWLGLLFSMICLAVLASSAADSSSSPGFRNPLVDIYREKIVQCLILGEYTKSGRYVFETLYHYLTIEYSIRKDADQDIWILSGISVNIALRMGYHRDPSHLPGISPFAGEMRRRAWATILQGDILISTQMGMPRMIKDWQCDIVEPRNLNDSDFDEDCSELPLSRPETEITTVSHLVARRRIFGALGVIVDFTASVRPVTYDEVMRLDRILNDAEVTVPTYLRMKAMARAVTDPPQVIMHRLFLRLMFHKGQIMLHCKYLNPDPATFSEAYSYSRSSCIKAALGILEIQHICDEETNPDGQLYTMRWRASSFMKHEFLTATMLLCFLARRPDALTDGHDLDQIIAALTRAHGIWMRSRNSSMEAKTAADTLSIVLAQQSVDYNVGAEGQAMNNDFALNSGQSAVLLSTPVSLLTIYSALPMPFPTGGLNGNGLEENFHYGFPFVGSSQMFPGSAMMDPSLAWQWQKVCYNSHPLQTRHSLEYSTLEPNCRMIQPRESVQSVGFDQSKPQRDDKYTTKTMKKAYLMNKFSSISINYLKNYLLFSHSSSVSSTRIDINACRSTMPEPIAIIGTACRFPGGCDSPSKLWELLRNPSDISKKVPIDRFNVDHFYHPEATHHGTTNATKSYFLEENITQFDAQFFNMQPMESDAVDPQQRLLLETVYDSLCTAGLPMENLRGSSTAVYIGMMCDDWSTMVASDVETLPTYTATGLARSIVSNRISYVFDWHGPSMTIDTACSSSLVAVHQAVQTLRSGESSLAVAAGTNLIISPTMYVTETNLRMLSPNGRCAMWDRAADGYARGEGVAAVVMKTLSQALADGDHIECIIRETGVNQDGRTTGLTMPSNTAQTALIRDTYRRAGLDINKPRDRPQFFHAHGTGTQAGDPQEAEAVSTALFSNDTNIDTELFVGSIKTVIGHTEGSAGLASLIGSTLAMKHGIIPPNLHFSQLSEKVAPFYTHLKIPTEPASWPKLAPGQVKRASINSFGFGGTNAHAIIESFEQDFENTSELHSVANFTPLVFSAASEKSLRNMLATYSTYLSANPTSNLHDLASTLSMRRSVLAYRTYVPVHSKEVLPEQLKAMADAAPNESDLSVRRSQISSPAILGVFTGQGAQWPRMGACLIETSIFAQQKIDWLDSILQGLPAEDRPTWTIKEQLLAGEETSRIAEAAVSQPLCLAIQVVLVDVLRAAGVQFKAVVGHSSGEIGAAYAAGLLSAEDALRIAYYRGLHTKHSSSPNGEKGAMMAIGASHAEALGMCADPCFKGRIQVAAVNSSSSITLSGDEGAIDEVLEALKTEQKFARKLKVDTAYHSAHMLPCAEPYLESMNSCGIQRNDQTGPAWFSSVTEGQKMSKEILTESYWVDNMCKTVLFSGAVAQAVSEAGPFDMTIEIGPHPALKGPATATLEELGCEAPYTGLLSRAKNDVNELSATFGFIWMHLGSGSIQFDTVDKLLSGFEGNRQVLSSLPSYPFDHQREYWTGSRVSNHHKFRQNPPNPLLGTQCSEANTTQELQWRNILRPSEISWLSGHRLQGQVVFPATGYVSMAIEATKQLTTQNDITCIKIVDLEIGRAISFDDDGASTEVVFTATVMGTTERSMTAQFACYSISNTDGNAVLNAKGKVIADLGSSSLATLASYESDPFNLVTVDQTEFYRCLTKIGYDYSEPFHGVSQIQRKPGYATGLIEDQSGLSWEDNLTFHPGMLDTALQTAFAAWSFPGDGQIWSLHVPTRFDSLVFNPHFSPLGLGKQGSFKYETFIRTNTQGSLTADIHLYTADGKNSCLQIEGASLVPFSPGSPRDDLPLFSSFKMRPAIPDGQLAGMGETISPCEAQVYKDIDRVAFWYIRHVTETITQEERDQVLPHFRYYLRWCERMIGMVSRGEHPKVPRECLNDKREDISEVLSKYVGRKDIRFVEVVGDHLVEVVRSGTSMLEYMNQDGLMLAVYENGLAAGPNNRWLSRIVAQIAHRYPGMHILEIGAGTGASTKTILPEVGSAFGTYTFTDVSSGFFPEAEERFKDYSNRMIFKTFNTEFPPNEQGFTEGQYDVVIAANVLHVSADMEQSMANVRRLLKPGGYLLTLEVTNCELLFSGMTVGTLPGWWVAAETGRPWGPCLTLPQWDSVLRKTGFSGIDTMTPDVSVSLPVTVFVSQAIDDRVALLRNPLSLSTGDNLGTLVIIGGTTLPVFNLVEAVMANLSSMFAEVMVFETLEELMASGSAVPLGASILCLTDLDEPLMKTLTPQKFTSLQRMFDVAGTLILVSRGCRADEPYSMMLVGIGRTVKTENPKINLQLLDIESIDNSTTKVLSEALIRHHLLRQWRSENEAFLWSSEPEVVMHDQRMLIPRLLPSTEKNQRYNSQRRTITKEINPREATIQMIQNGATFDVQEVSPLPIAEASSLESVTVRSTLSSLQSLKIGSAGFLRLIYGVTSSSETVVALSSSAQSPAVLPSKWCVPVASHAIDPSPSSFLTSVAANILAKEVLSSVPNNGVLLVREADEAFRSYLLHGAKELSVKTVFVTSQDNSYTPDSFYIHPRLSRHKLRQLLPADVSVYADLSQSAEADALSELIDKCLPSQCVRIKRNSLLSNDTTDPHPRFCDMISQLLQQAIDTATHPTEFITIPLTKVSEHSVFEPLTVVDWSIESVPVKFRPIDSGIIFRPDRTYFFVGLAGELGQSLCQWMVSHGAKYFVMSSRSPKVNPSFVEAMAQQGATVRTLPLDITSRRSLWACYREISRTMPAVGGVINGAMILQDSVFENMTHEQFLKVIKPKVEGTKLLDELFYDTPLDFFIVTSSITAAIGFSGQSNYSAANAFMTSLMYQRKKRGVPGSAMGIPAVHGIGYAAQESNFDFEYFTTLGYNNVSEQDFWTLFAEAVLSGRPDSLDEAEVVSGVNYVSPDLDIPETHTRDIKFSHYILTAEEGSNVGSSRAAAQVRVQLQGVTSEEAIYEIVEDSFLVNLKKVLQISAEDDINLSTPLVEQGLDSLVAVMIRSWFLKEIEVDIPVLKILGGSSISDLLQLAVSKIPASITSAEESHDDTPSSSPPPPEKPIFNRAISETPSDSASNYSPLQTPSESETSSVELLTPDVSLESKQLGGTDRLALSQRDLVIQSSRLMSEPMSFGQARFWFLHHFLKDKTQFNFSTSARLAGPLRVAAFERALDTVAQRHEGLRTRYYWSDGDAGTPMQEIISRPLLKLETKRIYSDAEAADELEMLQNHEYDLEDWGSIRVMLLTLSDNVHYFLIGCHHIALDGQSMHILFSELDNLYNGKALPQLVDASQYREFSARQKEDYESGLLQADIDFFRRIVRDSPSAIEPFSFSHHSKRKILDTYRHHRASTRLEAGLASKVKQIARKLHSTNFHFYLTILQALVFRLLPETDEFFVGIADSNRVDKDSINTIGCLVNLLPLKFSRVDSSKLDQCIKLTRNKVYSALEHSRVPFDVLVNELGIDRSAMYTPIFQIFMDYRLGDHEKSRLAGCDAELSWNNAATGYDLQLEVLDTVAGESLVALKVQEALYSKEAAELLLGAFVNLIELATQAPADQVDMLSPPLWSRKDIYDALALGKGRELDPEWPATVAHRVDAMVDAHPDVIAIKDGHGQALTYNMMADRVNTIAATLLDHVSDGGSVAVFQEPGADWICSLLAIFRVGAAYVPLDLKNGLPRLAGAVDVARPQVILHDNSTEARVPDLQAARAAFVNVSDIHMNCDAKVSNRARAESTAAILFTSGSTGVPKGIVLPHSCFATHAEAVEKDWNVGPVVVLQQIALSFDFSLHQIFTALANGGTLCVVSSENRGDPYEITKIMKQEGVTHTLATPTEYGMWFDAGSDILSQCSSWKWALVGGEALPKSIIRRFRDLNSSSLRLFDFYGPVEATIALTKGEIDFALADTEQPIPVGSLLPNYSVYILDEALQPLPIGVPGEIVVGGPGVAAGYLGQEELTNEKFIPVPSNLQDTRSREHGWNRLYRTGDRGRLNNDGTLIYEGRINGDDQVKLRGIRIELGEVENAILKVADGNVSQAVVAIHGEEADKFLVAYVVLSSQGEESSNKLLTAIKAALPLPNYMRPSLYIPIDSVPMNVHGKTDRKALYNIHLPDIATSGPSEPGRMNDQEEKLCKQWKVVLPSSSATISAGTDFFHVGGNSLLLVKLQRRLKEAFTFSPRLADLMNSSTLSDMARLLEDTSANVVDWEAETSVPASWTDFAGSAMTSARNDGMTVVLTGATGYIGRHLLPSLLESPRVSKIICLVRDKTKLLSESQKVIAISCSFDKTNLGLTSDEISYLSDNADIVVHCAANRSFWDDYQALRAVNFQSVRDIARLCLPRRVPLHFFSSGAIADHADKIASGDVHDGYLTSKWAAEKFLHNLFQRFKLPVHIHRPSAASADTTYTVDSIVLQHFIECAQRVGARPDLEGTTGHMDLSQTTGFIATASEAILNGHQDIDNNAPVFRTVLYTPNERFDIKGSTAAVSADPVWASLPTMDMLQWMGKAKQNGFPYVLTAQHIVMGSKMGQVVSRR</sequence>
<dbReference type="SMART" id="SM00827">
    <property type="entry name" value="PKS_AT"/>
    <property type="match status" value="1"/>
</dbReference>
<dbReference type="Proteomes" id="UP001153461">
    <property type="component" value="Unassembled WGS sequence"/>
</dbReference>
<dbReference type="GO" id="GO:0004315">
    <property type="term" value="F:3-oxoacyl-[acyl-carrier-protein] synthase activity"/>
    <property type="evidence" value="ECO:0007669"/>
    <property type="project" value="InterPro"/>
</dbReference>
<dbReference type="GO" id="GO:0030639">
    <property type="term" value="P:polyketide biosynthetic process"/>
    <property type="evidence" value="ECO:0007669"/>
    <property type="project" value="UniProtKB-ARBA"/>
</dbReference>
<keyword evidence="11" id="KW-0539">Nucleus</keyword>
<feature type="active site" description="Proton donor; for dehydratase activity" evidence="14">
    <location>
        <position position="1953"/>
    </location>
</feature>
<dbReference type="Pfam" id="PF00501">
    <property type="entry name" value="AMP-binding"/>
    <property type="match status" value="1"/>
</dbReference>
<dbReference type="InterPro" id="IPR050091">
    <property type="entry name" value="PKS_NRPS_Biosynth_Enz"/>
</dbReference>
<dbReference type="InterPro" id="IPR010071">
    <property type="entry name" value="AA_adenyl_dom"/>
</dbReference>
<feature type="active site" description="Proton acceptor; for dehydratase activity" evidence="14">
    <location>
        <position position="1778"/>
    </location>
</feature>
<dbReference type="InterPro" id="IPR001227">
    <property type="entry name" value="Ac_transferase_dom_sf"/>
</dbReference>
<reference evidence="20" key="1">
    <citation type="submission" date="2021-07" db="EMBL/GenBank/DDBJ databases">
        <authorList>
            <person name="Branca A.L. A."/>
        </authorList>
    </citation>
    <scope>NUCLEOTIDE SEQUENCE</scope>
</reference>
<feature type="region of interest" description="Disordered" evidence="15">
    <location>
        <begin position="100"/>
        <end position="143"/>
    </location>
</feature>
<dbReference type="SUPFAM" id="SSF52777">
    <property type="entry name" value="CoA-dependent acyltransferases"/>
    <property type="match status" value="2"/>
</dbReference>
<dbReference type="SMART" id="SM00826">
    <property type="entry name" value="PKS_DH"/>
    <property type="match status" value="1"/>
</dbReference>
<dbReference type="CDD" id="cd19532">
    <property type="entry name" value="C_PKS-NRPS"/>
    <property type="match status" value="1"/>
</dbReference>
<evidence type="ECO:0000256" key="1">
    <source>
        <dbReference type="ARBA" id="ARBA00022450"/>
    </source>
</evidence>
<dbReference type="InterPro" id="IPR018201">
    <property type="entry name" value="Ketoacyl_synth_AS"/>
</dbReference>
<dbReference type="Pfam" id="PF08242">
    <property type="entry name" value="Methyltransf_12"/>
    <property type="match status" value="1"/>
</dbReference>
<dbReference type="InterPro" id="IPR013968">
    <property type="entry name" value="PKS_KR"/>
</dbReference>
<feature type="compositionally biased region" description="Pro residues" evidence="15">
    <location>
        <begin position="1"/>
        <end position="12"/>
    </location>
</feature>
<dbReference type="EMBL" id="CAJVNV010000566">
    <property type="protein sequence ID" value="CAG8242708.1"/>
    <property type="molecule type" value="Genomic_DNA"/>
</dbReference>
<feature type="region of interest" description="Disordered" evidence="15">
    <location>
        <begin position="3272"/>
        <end position="3323"/>
    </location>
</feature>
<dbReference type="Pfam" id="PF00172">
    <property type="entry name" value="Zn_clus"/>
    <property type="match status" value="1"/>
</dbReference>
<dbReference type="GO" id="GO:0004312">
    <property type="term" value="F:fatty acid synthase activity"/>
    <property type="evidence" value="ECO:0007669"/>
    <property type="project" value="TreeGrafter"/>
</dbReference>
<dbReference type="InterPro" id="IPR036864">
    <property type="entry name" value="Zn2-C6_fun-type_DNA-bd_sf"/>
</dbReference>
<dbReference type="InterPro" id="IPR020806">
    <property type="entry name" value="PKS_PP-bd"/>
</dbReference>
<keyword evidence="3" id="KW-0436">Ligase</keyword>
<evidence type="ECO:0000256" key="6">
    <source>
        <dbReference type="ARBA" id="ARBA00022723"/>
    </source>
</evidence>
<dbReference type="CDD" id="cd00067">
    <property type="entry name" value="GAL4"/>
    <property type="match status" value="1"/>
</dbReference>
<dbReference type="InterPro" id="IPR009081">
    <property type="entry name" value="PP-bd_ACP"/>
</dbReference>
<dbReference type="GO" id="GO:0031177">
    <property type="term" value="F:phosphopantetheine binding"/>
    <property type="evidence" value="ECO:0007669"/>
    <property type="project" value="InterPro"/>
</dbReference>
<comment type="similarity">
    <text evidence="13">In the C-terminal section; belongs to the NRP synthetase family.</text>
</comment>
<dbReference type="Pfam" id="PF23297">
    <property type="entry name" value="ACP_SdgA_C"/>
    <property type="match status" value="1"/>
</dbReference>
<dbReference type="Pfam" id="PF00550">
    <property type="entry name" value="PP-binding"/>
    <property type="match status" value="1"/>
</dbReference>
<dbReference type="InterPro" id="IPR014030">
    <property type="entry name" value="Ketoacyl_synth_N"/>
</dbReference>
<dbReference type="FunFam" id="3.40.47.10:FF:000019">
    <property type="entry name" value="Polyketide synthase type I"/>
    <property type="match status" value="1"/>
</dbReference>
<dbReference type="Gene3D" id="3.10.129.110">
    <property type="entry name" value="Polyketide synthase dehydratase"/>
    <property type="match status" value="1"/>
</dbReference>
<dbReference type="InterPro" id="IPR029063">
    <property type="entry name" value="SAM-dependent_MTases_sf"/>
</dbReference>
<evidence type="ECO:0008006" key="22">
    <source>
        <dbReference type="Google" id="ProtNLM"/>
    </source>
</evidence>
<dbReference type="SUPFAM" id="SSF53901">
    <property type="entry name" value="Thiolase-like"/>
    <property type="match status" value="1"/>
</dbReference>
<feature type="region of interest" description="C-terminal hotdog fold" evidence="14">
    <location>
        <begin position="1893"/>
        <end position="2046"/>
    </location>
</feature>
<evidence type="ECO:0000313" key="20">
    <source>
        <dbReference type="EMBL" id="CAG8242708.1"/>
    </source>
</evidence>
<dbReference type="Pfam" id="PF00668">
    <property type="entry name" value="Condensation"/>
    <property type="match status" value="1"/>
</dbReference>
<dbReference type="Gene3D" id="1.10.1200.10">
    <property type="entry name" value="ACP-like"/>
    <property type="match status" value="2"/>
</dbReference>
<keyword evidence="10" id="KW-0804">Transcription</keyword>
<evidence type="ECO:0000256" key="5">
    <source>
        <dbReference type="ARBA" id="ARBA00022679"/>
    </source>
</evidence>
<dbReference type="Gene3D" id="3.40.47.10">
    <property type="match status" value="1"/>
</dbReference>
<dbReference type="GO" id="GO:0003677">
    <property type="term" value="F:DNA binding"/>
    <property type="evidence" value="ECO:0007669"/>
    <property type="project" value="UniProtKB-KW"/>
</dbReference>
<dbReference type="GO" id="GO:0006351">
    <property type="term" value="P:DNA-templated transcription"/>
    <property type="evidence" value="ECO:0007669"/>
    <property type="project" value="InterPro"/>
</dbReference>
<evidence type="ECO:0000256" key="4">
    <source>
        <dbReference type="ARBA" id="ARBA00022603"/>
    </source>
</evidence>
<dbReference type="SMART" id="SM00823">
    <property type="entry name" value="PKS_PP"/>
    <property type="match status" value="2"/>
</dbReference>
<dbReference type="CDD" id="cd02440">
    <property type="entry name" value="AdoMet_MTases"/>
    <property type="match status" value="1"/>
</dbReference>
<keyword evidence="7" id="KW-0677">Repeat</keyword>
<dbReference type="Pfam" id="PF04082">
    <property type="entry name" value="Fungal_trans"/>
    <property type="match status" value="1"/>
</dbReference>
<evidence type="ECO:0000259" key="18">
    <source>
        <dbReference type="PROSITE" id="PS52004"/>
    </source>
</evidence>
<dbReference type="Pfam" id="PF21089">
    <property type="entry name" value="PKS_DH_N"/>
    <property type="match status" value="1"/>
</dbReference>
<dbReference type="Gene3D" id="3.40.50.720">
    <property type="entry name" value="NAD(P)-binding Rossmann-like Domain"/>
    <property type="match status" value="2"/>
</dbReference>
<dbReference type="GO" id="GO:0032259">
    <property type="term" value="P:methylation"/>
    <property type="evidence" value="ECO:0007669"/>
    <property type="project" value="UniProtKB-KW"/>
</dbReference>
<dbReference type="PANTHER" id="PTHR43775">
    <property type="entry name" value="FATTY ACID SYNTHASE"/>
    <property type="match status" value="1"/>
</dbReference>
<evidence type="ECO:0000256" key="15">
    <source>
        <dbReference type="SAM" id="MobiDB-lite"/>
    </source>
</evidence>
<dbReference type="GO" id="GO:0000981">
    <property type="term" value="F:DNA-binding transcription factor activity, RNA polymerase II-specific"/>
    <property type="evidence" value="ECO:0007669"/>
    <property type="project" value="InterPro"/>
</dbReference>
<dbReference type="InterPro" id="IPR020845">
    <property type="entry name" value="AMP-binding_CS"/>
</dbReference>
<dbReference type="CDD" id="cd00833">
    <property type="entry name" value="PKS"/>
    <property type="match status" value="1"/>
</dbReference>
<dbReference type="InterPro" id="IPR036736">
    <property type="entry name" value="ACP-like_sf"/>
</dbReference>
<comment type="caution">
    <text evidence="20">The sequence shown here is derived from an EMBL/GenBank/DDBJ whole genome shotgun (WGS) entry which is preliminary data.</text>
</comment>
<keyword evidence="8" id="KW-0805">Transcription regulation</keyword>
<dbReference type="SMART" id="SM00825">
    <property type="entry name" value="PKS_KS"/>
    <property type="match status" value="1"/>
</dbReference>
<dbReference type="InterPro" id="IPR013217">
    <property type="entry name" value="Methyltransf_12"/>
</dbReference>
<dbReference type="OrthoDB" id="329835at2759"/>
<dbReference type="GO" id="GO:0006633">
    <property type="term" value="P:fatty acid biosynthetic process"/>
    <property type="evidence" value="ECO:0007669"/>
    <property type="project" value="InterPro"/>
</dbReference>
<evidence type="ECO:0000259" key="17">
    <source>
        <dbReference type="PROSITE" id="PS50075"/>
    </source>
</evidence>
<dbReference type="GO" id="GO:0016874">
    <property type="term" value="F:ligase activity"/>
    <property type="evidence" value="ECO:0007669"/>
    <property type="project" value="UniProtKB-KW"/>
</dbReference>
<evidence type="ECO:0000256" key="9">
    <source>
        <dbReference type="ARBA" id="ARBA00023125"/>
    </source>
</evidence>
<dbReference type="PROSITE" id="PS00455">
    <property type="entry name" value="AMP_BINDING"/>
    <property type="match status" value="1"/>
</dbReference>
<dbReference type="InterPro" id="IPR049900">
    <property type="entry name" value="PKS_mFAS_DH"/>
</dbReference>
<proteinExistence type="inferred from homology"/>
<dbReference type="Pfam" id="PF16197">
    <property type="entry name" value="KAsynt_C_assoc"/>
    <property type="match status" value="1"/>
</dbReference>
<dbReference type="InterPro" id="IPR016035">
    <property type="entry name" value="Acyl_Trfase/lysoPLipase"/>
</dbReference>
<evidence type="ECO:0000256" key="13">
    <source>
        <dbReference type="ARBA" id="ARBA00029443"/>
    </source>
</evidence>
<dbReference type="Gene3D" id="3.40.50.150">
    <property type="entry name" value="Vaccinia Virus protein VP39"/>
    <property type="match status" value="1"/>
</dbReference>
<dbReference type="Gene3D" id="3.30.300.30">
    <property type="match status" value="1"/>
</dbReference>
<evidence type="ECO:0000256" key="7">
    <source>
        <dbReference type="ARBA" id="ARBA00022737"/>
    </source>
</evidence>
<dbReference type="Gene3D" id="3.40.50.12780">
    <property type="entry name" value="N-terminal domain of ligase-like"/>
    <property type="match status" value="1"/>
</dbReference>
<dbReference type="SMART" id="SM00822">
    <property type="entry name" value="PKS_KR"/>
    <property type="match status" value="1"/>
</dbReference>
<evidence type="ECO:0000256" key="11">
    <source>
        <dbReference type="ARBA" id="ARBA00023242"/>
    </source>
</evidence>
<dbReference type="Pfam" id="PF07993">
    <property type="entry name" value="NAD_binding_4"/>
    <property type="match status" value="1"/>
</dbReference>
<feature type="domain" description="PKS/mFAS DH" evidence="19">
    <location>
        <begin position="1745"/>
        <end position="2046"/>
    </location>
</feature>
<dbReference type="InterPro" id="IPR020841">
    <property type="entry name" value="PKS_Beta-ketoAc_synthase_dom"/>
</dbReference>
<feature type="domain" description="Carrier" evidence="17">
    <location>
        <begin position="4343"/>
        <end position="4420"/>
    </location>
</feature>
<dbReference type="Gene3D" id="4.10.240.10">
    <property type="entry name" value="Zn(2)-C6 fungal-type DNA-binding domain"/>
    <property type="match status" value="1"/>
</dbReference>
<evidence type="ECO:0000256" key="14">
    <source>
        <dbReference type="PROSITE-ProRule" id="PRU01363"/>
    </source>
</evidence>
<dbReference type="CDD" id="cd12148">
    <property type="entry name" value="fungal_TF_MHR"/>
    <property type="match status" value="1"/>
</dbReference>
<name>A0A9W4N2L6_PENNA</name>
<feature type="domain" description="Carrier" evidence="17">
    <location>
        <begin position="3191"/>
        <end position="3266"/>
    </location>
</feature>